<evidence type="ECO:0000256" key="7">
    <source>
        <dbReference type="ARBA" id="ARBA00022490"/>
    </source>
</evidence>
<dbReference type="Pfam" id="PF01658">
    <property type="entry name" value="Inos-1-P_synth"/>
    <property type="match status" value="1"/>
</dbReference>
<accession>A0A5J4YU66</accession>
<protein>
    <recommendedName>
        <fullName evidence="6">inositol-3-phosphate synthase</fullName>
        <ecNumber evidence="6">5.5.1.4</ecNumber>
    </recommendedName>
</protein>
<dbReference type="Pfam" id="PF07994">
    <property type="entry name" value="NAD_binding_5"/>
    <property type="match status" value="1"/>
</dbReference>
<keyword evidence="9" id="KW-0398">Inositol biosynthesis</keyword>
<evidence type="ECO:0000259" key="15">
    <source>
        <dbReference type="Pfam" id="PF01658"/>
    </source>
</evidence>
<evidence type="ECO:0000256" key="3">
    <source>
        <dbReference type="ARBA" id="ARBA00004496"/>
    </source>
</evidence>
<dbReference type="AlphaFoldDB" id="A0A5J4YU66"/>
<dbReference type="PIRSF" id="PIRSF015578">
    <property type="entry name" value="Myoinos-ppht_syn"/>
    <property type="match status" value="1"/>
</dbReference>
<evidence type="ECO:0000256" key="6">
    <source>
        <dbReference type="ARBA" id="ARBA00012125"/>
    </source>
</evidence>
<keyword evidence="8" id="KW-0444">Lipid biosynthesis</keyword>
<organism evidence="16 17">
    <name type="scientific">Porphyridium purpureum</name>
    <name type="common">Red alga</name>
    <name type="synonym">Porphyridium cruentum</name>
    <dbReference type="NCBI Taxonomy" id="35688"/>
    <lineage>
        <taxon>Eukaryota</taxon>
        <taxon>Rhodophyta</taxon>
        <taxon>Bangiophyceae</taxon>
        <taxon>Porphyridiales</taxon>
        <taxon>Porphyridiaceae</taxon>
        <taxon>Porphyridium</taxon>
    </lineage>
</organism>
<evidence type="ECO:0000256" key="10">
    <source>
        <dbReference type="ARBA" id="ARBA00023027"/>
    </source>
</evidence>
<sequence length="558" mass="61356">MTDNDRLRGSAGEPAGYVGAVALSSDVTLRVESDDVRYLEPEGEIRATYRHASSHVRVGEGADAGAPSVVRVSTTEKVFEFRTKSKPRKLGLMQVGWGGNNGSTVTAAVLANRSGTTWATRTGTQTPNFFGTLTQASTMRVGSDDKGRDVFAPMSAFVPLVEPTQIVLSGWDISGLNLKDAMLRAQVLEPDLIRQLAPEAEKMVPLRAAYDESFIAQNQKVRADNIMESPAYTKRQMLEQLRADIREFKQANALEFVVVVWTANSERYSEVRPELNGCADTLLASIEKNDAEVSPSTLYAVASILEGCPYINGSPQNTFVPGCLELAEQHGVLICGDDFKSGQTKMKSVLCDYLIGCGIKIKTMVTYNHLGNNDMYQLTDGVMWKPKSASKSRVIEDVVQSNGQLYSQPGEMPDHVVVVKYVEFLGDSKRDVSEYTSEGFMNGHYTSIIHNSCLDSILCAPLILDLAILAELFDRVRVRPCARDAPESSEFVKMHPILSVLSFYMKIPLVRPEEPIINSLNRQKSCLENMIRALVGLPPENHLLLDTKIARDSTAMGS</sequence>
<evidence type="ECO:0000256" key="1">
    <source>
        <dbReference type="ARBA" id="ARBA00000113"/>
    </source>
</evidence>
<comment type="catalytic activity">
    <reaction evidence="1">
        <text>D-glucose 6-phosphate = 1D-myo-inositol 3-phosphate</text>
        <dbReference type="Rhea" id="RHEA:10716"/>
        <dbReference type="ChEBI" id="CHEBI:58401"/>
        <dbReference type="ChEBI" id="CHEBI:61548"/>
        <dbReference type="EC" id="5.5.1.4"/>
    </reaction>
</comment>
<dbReference type="FunFam" id="3.40.50.720:FF:000069">
    <property type="entry name" value="Inositol-3-phosphate synthase 1"/>
    <property type="match status" value="1"/>
</dbReference>
<evidence type="ECO:0000256" key="5">
    <source>
        <dbReference type="ARBA" id="ARBA00010813"/>
    </source>
</evidence>
<dbReference type="GO" id="GO:0005737">
    <property type="term" value="C:cytoplasm"/>
    <property type="evidence" value="ECO:0007669"/>
    <property type="project" value="UniProtKB-SubCell"/>
</dbReference>
<keyword evidence="10" id="KW-0520">NAD</keyword>
<dbReference type="EC" id="5.5.1.4" evidence="6"/>
<dbReference type="UniPathway" id="UPA00823">
    <property type="reaction ID" value="UER00787"/>
</dbReference>
<comment type="caution">
    <text evidence="16">The sequence shown here is derived from an EMBL/GenBank/DDBJ whole genome shotgun (WGS) entry which is preliminary data.</text>
</comment>
<dbReference type="EMBL" id="VRMN01000004">
    <property type="protein sequence ID" value="KAA8495049.1"/>
    <property type="molecule type" value="Genomic_DNA"/>
</dbReference>
<evidence type="ECO:0000313" key="16">
    <source>
        <dbReference type="EMBL" id="KAA8495049.1"/>
    </source>
</evidence>
<dbReference type="InterPro" id="IPR036291">
    <property type="entry name" value="NAD(P)-bd_dom_sf"/>
</dbReference>
<proteinExistence type="inferred from homology"/>
<keyword evidence="14" id="KW-1208">Phospholipid metabolism</keyword>
<keyword evidence="17" id="KW-1185">Reference proteome</keyword>
<keyword evidence="12" id="KW-0594">Phospholipid biosynthesis</keyword>
<evidence type="ECO:0000256" key="2">
    <source>
        <dbReference type="ARBA" id="ARBA00001911"/>
    </source>
</evidence>
<dbReference type="OrthoDB" id="2887at2759"/>
<evidence type="ECO:0000256" key="11">
    <source>
        <dbReference type="ARBA" id="ARBA00023098"/>
    </source>
</evidence>
<dbReference type="InterPro" id="IPR013021">
    <property type="entry name" value="Myo-inos-1-P_Synthase_GAPDH"/>
</dbReference>
<comment type="cofactor">
    <cofactor evidence="2">
        <name>NAD(+)</name>
        <dbReference type="ChEBI" id="CHEBI:57540"/>
    </cofactor>
</comment>
<dbReference type="SUPFAM" id="SSF51735">
    <property type="entry name" value="NAD(P)-binding Rossmann-fold domains"/>
    <property type="match status" value="1"/>
</dbReference>
<dbReference type="GO" id="GO:0008654">
    <property type="term" value="P:phospholipid biosynthetic process"/>
    <property type="evidence" value="ECO:0007669"/>
    <property type="project" value="UniProtKB-KW"/>
</dbReference>
<gene>
    <name evidence="16" type="ORF">FVE85_3290</name>
</gene>
<evidence type="ECO:0000313" key="17">
    <source>
        <dbReference type="Proteomes" id="UP000324585"/>
    </source>
</evidence>
<dbReference type="PANTHER" id="PTHR11510">
    <property type="entry name" value="MYO-INOSITOL-1 PHOSPHATE SYNTHASE"/>
    <property type="match status" value="1"/>
</dbReference>
<dbReference type="InterPro" id="IPR002587">
    <property type="entry name" value="Myo-inos-1-P_Synthase"/>
</dbReference>
<comment type="subcellular location">
    <subcellularLocation>
        <location evidence="3">Cytoplasm</location>
    </subcellularLocation>
</comment>
<dbReference type="GO" id="GO:0004512">
    <property type="term" value="F:inositol-3-phosphate synthase activity"/>
    <property type="evidence" value="ECO:0007669"/>
    <property type="project" value="UniProtKB-EC"/>
</dbReference>
<comment type="pathway">
    <text evidence="4">Polyol metabolism; myo-inositol biosynthesis; myo-inositol from D-glucose 6-phosphate: step 1/2.</text>
</comment>
<dbReference type="Proteomes" id="UP000324585">
    <property type="component" value="Unassembled WGS sequence"/>
</dbReference>
<feature type="domain" description="Myo-inositol-1-phosphate synthase GAPDH-like" evidence="15">
    <location>
        <begin position="342"/>
        <end position="456"/>
    </location>
</feature>
<reference evidence="17" key="1">
    <citation type="journal article" date="2019" name="Nat. Commun.">
        <title>Expansion of phycobilisome linker gene families in mesophilic red algae.</title>
        <authorList>
            <person name="Lee J."/>
            <person name="Kim D."/>
            <person name="Bhattacharya D."/>
            <person name="Yoon H.S."/>
        </authorList>
    </citation>
    <scope>NUCLEOTIDE SEQUENCE [LARGE SCALE GENOMIC DNA]</scope>
    <source>
        <strain evidence="17">CCMP 1328</strain>
    </source>
</reference>
<evidence type="ECO:0000256" key="4">
    <source>
        <dbReference type="ARBA" id="ARBA00005117"/>
    </source>
</evidence>
<comment type="similarity">
    <text evidence="5">Belongs to the myo-inositol 1-phosphate synthase family.</text>
</comment>
<dbReference type="Gene3D" id="3.40.50.720">
    <property type="entry name" value="NAD(P)-binding Rossmann-like Domain"/>
    <property type="match status" value="2"/>
</dbReference>
<evidence type="ECO:0000256" key="12">
    <source>
        <dbReference type="ARBA" id="ARBA00023209"/>
    </source>
</evidence>
<dbReference type="SUPFAM" id="SSF55347">
    <property type="entry name" value="Glyceraldehyde-3-phosphate dehydrogenase-like, C-terminal domain"/>
    <property type="match status" value="1"/>
</dbReference>
<dbReference type="GO" id="GO:0006021">
    <property type="term" value="P:inositol biosynthetic process"/>
    <property type="evidence" value="ECO:0007669"/>
    <property type="project" value="UniProtKB-UniPathway"/>
</dbReference>
<evidence type="ECO:0000256" key="9">
    <source>
        <dbReference type="ARBA" id="ARBA00022550"/>
    </source>
</evidence>
<evidence type="ECO:0000256" key="8">
    <source>
        <dbReference type="ARBA" id="ARBA00022516"/>
    </source>
</evidence>
<evidence type="ECO:0000256" key="13">
    <source>
        <dbReference type="ARBA" id="ARBA00023235"/>
    </source>
</evidence>
<name>A0A5J4YU66_PORPP</name>
<evidence type="ECO:0000256" key="14">
    <source>
        <dbReference type="ARBA" id="ARBA00023264"/>
    </source>
</evidence>
<dbReference type="OMA" id="MQVGWGG"/>
<keyword evidence="7" id="KW-0963">Cytoplasm</keyword>
<keyword evidence="13" id="KW-0413">Isomerase</keyword>
<keyword evidence="11" id="KW-0443">Lipid metabolism</keyword>